<sequence length="117" mass="12944">MACTSVPSSPSFCPKRTSYRGPFKQSSPYRKFVDKICFNYNKRSLFHNPSCPHPRSAVSAEVPTLHTNAPSLLKSTRLEPSPLPSPQNPPSKPPVVTPVLISILAPYLSGYLWANFD</sequence>
<name>A0A9D4BDK1_DREPO</name>
<feature type="compositionally biased region" description="Pro residues" evidence="1">
    <location>
        <begin position="81"/>
        <end position="93"/>
    </location>
</feature>
<feature type="compositionally biased region" description="Polar residues" evidence="1">
    <location>
        <begin position="1"/>
        <end position="11"/>
    </location>
</feature>
<dbReference type="AlphaFoldDB" id="A0A9D4BDK1"/>
<dbReference type="Proteomes" id="UP000828390">
    <property type="component" value="Unassembled WGS sequence"/>
</dbReference>
<comment type="caution">
    <text evidence="2">The sequence shown here is derived from an EMBL/GenBank/DDBJ whole genome shotgun (WGS) entry which is preliminary data.</text>
</comment>
<keyword evidence="3" id="KW-1185">Reference proteome</keyword>
<dbReference type="EMBL" id="JAIWYP010000040">
    <property type="protein sequence ID" value="KAH3691259.1"/>
    <property type="molecule type" value="Genomic_DNA"/>
</dbReference>
<evidence type="ECO:0000313" key="2">
    <source>
        <dbReference type="EMBL" id="KAH3691259.1"/>
    </source>
</evidence>
<feature type="region of interest" description="Disordered" evidence="1">
    <location>
        <begin position="69"/>
        <end position="93"/>
    </location>
</feature>
<proteinExistence type="predicted"/>
<feature type="region of interest" description="Disordered" evidence="1">
    <location>
        <begin position="1"/>
        <end position="26"/>
    </location>
</feature>
<organism evidence="2 3">
    <name type="scientific">Dreissena polymorpha</name>
    <name type="common">Zebra mussel</name>
    <name type="synonym">Mytilus polymorpha</name>
    <dbReference type="NCBI Taxonomy" id="45954"/>
    <lineage>
        <taxon>Eukaryota</taxon>
        <taxon>Metazoa</taxon>
        <taxon>Spiralia</taxon>
        <taxon>Lophotrochozoa</taxon>
        <taxon>Mollusca</taxon>
        <taxon>Bivalvia</taxon>
        <taxon>Autobranchia</taxon>
        <taxon>Heteroconchia</taxon>
        <taxon>Euheterodonta</taxon>
        <taxon>Imparidentia</taxon>
        <taxon>Neoheterodontei</taxon>
        <taxon>Myida</taxon>
        <taxon>Dreissenoidea</taxon>
        <taxon>Dreissenidae</taxon>
        <taxon>Dreissena</taxon>
    </lineage>
</organism>
<reference evidence="2" key="1">
    <citation type="journal article" date="2019" name="bioRxiv">
        <title>The Genome of the Zebra Mussel, Dreissena polymorpha: A Resource for Invasive Species Research.</title>
        <authorList>
            <person name="McCartney M.A."/>
            <person name="Auch B."/>
            <person name="Kono T."/>
            <person name="Mallez S."/>
            <person name="Zhang Y."/>
            <person name="Obille A."/>
            <person name="Becker A."/>
            <person name="Abrahante J.E."/>
            <person name="Garbe J."/>
            <person name="Badalamenti J.P."/>
            <person name="Herman A."/>
            <person name="Mangelson H."/>
            <person name="Liachko I."/>
            <person name="Sullivan S."/>
            <person name="Sone E.D."/>
            <person name="Koren S."/>
            <person name="Silverstein K.A.T."/>
            <person name="Beckman K.B."/>
            <person name="Gohl D.M."/>
        </authorList>
    </citation>
    <scope>NUCLEOTIDE SEQUENCE</scope>
    <source>
        <strain evidence="2">Duluth1</strain>
        <tissue evidence="2">Whole animal</tissue>
    </source>
</reference>
<evidence type="ECO:0000313" key="3">
    <source>
        <dbReference type="Proteomes" id="UP000828390"/>
    </source>
</evidence>
<protein>
    <submittedName>
        <fullName evidence="2">Uncharacterized protein</fullName>
    </submittedName>
</protein>
<evidence type="ECO:0000256" key="1">
    <source>
        <dbReference type="SAM" id="MobiDB-lite"/>
    </source>
</evidence>
<gene>
    <name evidence="2" type="ORF">DPMN_192008</name>
</gene>
<reference evidence="2" key="2">
    <citation type="submission" date="2020-11" db="EMBL/GenBank/DDBJ databases">
        <authorList>
            <person name="McCartney M.A."/>
            <person name="Auch B."/>
            <person name="Kono T."/>
            <person name="Mallez S."/>
            <person name="Becker A."/>
            <person name="Gohl D.M."/>
            <person name="Silverstein K.A.T."/>
            <person name="Koren S."/>
            <person name="Bechman K.B."/>
            <person name="Herman A."/>
            <person name="Abrahante J.E."/>
            <person name="Garbe J."/>
        </authorList>
    </citation>
    <scope>NUCLEOTIDE SEQUENCE</scope>
    <source>
        <strain evidence="2">Duluth1</strain>
        <tissue evidence="2">Whole animal</tissue>
    </source>
</reference>
<accession>A0A9D4BDK1</accession>